<dbReference type="GO" id="GO:0020037">
    <property type="term" value="F:heme binding"/>
    <property type="evidence" value="ECO:0007669"/>
    <property type="project" value="InterPro"/>
</dbReference>
<comment type="subcellular location">
    <subcellularLocation>
        <location evidence="2">Endoplasmic reticulum membrane</location>
    </subcellularLocation>
</comment>
<keyword evidence="4" id="KW-0349">Heme</keyword>
<evidence type="ECO:0000313" key="10">
    <source>
        <dbReference type="Proteomes" id="UP000887013"/>
    </source>
</evidence>
<dbReference type="SUPFAM" id="SSF48264">
    <property type="entry name" value="Cytochrome P450"/>
    <property type="match status" value="1"/>
</dbReference>
<evidence type="ECO:0000256" key="4">
    <source>
        <dbReference type="ARBA" id="ARBA00022617"/>
    </source>
</evidence>
<dbReference type="InterPro" id="IPR036396">
    <property type="entry name" value="Cyt_P450_sf"/>
</dbReference>
<evidence type="ECO:0000256" key="1">
    <source>
        <dbReference type="ARBA" id="ARBA00001971"/>
    </source>
</evidence>
<keyword evidence="7" id="KW-0560">Oxidoreductase</keyword>
<evidence type="ECO:0000256" key="2">
    <source>
        <dbReference type="ARBA" id="ARBA00004586"/>
    </source>
</evidence>
<feature type="non-terminal residue" evidence="9">
    <location>
        <position position="1"/>
    </location>
</feature>
<dbReference type="GO" id="GO:0005789">
    <property type="term" value="C:endoplasmic reticulum membrane"/>
    <property type="evidence" value="ECO:0007669"/>
    <property type="project" value="UniProtKB-SubCell"/>
</dbReference>
<proteinExistence type="inferred from homology"/>
<comment type="cofactor">
    <cofactor evidence="1">
        <name>heme</name>
        <dbReference type="ChEBI" id="CHEBI:30413"/>
    </cofactor>
</comment>
<dbReference type="InterPro" id="IPR001128">
    <property type="entry name" value="Cyt_P450"/>
</dbReference>
<keyword evidence="10" id="KW-1185">Reference proteome</keyword>
<organism evidence="9 10">
    <name type="scientific">Nephila pilipes</name>
    <name type="common">Giant wood spider</name>
    <name type="synonym">Nephila maculata</name>
    <dbReference type="NCBI Taxonomy" id="299642"/>
    <lineage>
        <taxon>Eukaryota</taxon>
        <taxon>Metazoa</taxon>
        <taxon>Ecdysozoa</taxon>
        <taxon>Arthropoda</taxon>
        <taxon>Chelicerata</taxon>
        <taxon>Arachnida</taxon>
        <taxon>Araneae</taxon>
        <taxon>Araneomorphae</taxon>
        <taxon>Entelegynae</taxon>
        <taxon>Araneoidea</taxon>
        <taxon>Nephilidae</taxon>
        <taxon>Nephila</taxon>
    </lineage>
</organism>
<reference evidence="9" key="1">
    <citation type="submission" date="2020-08" db="EMBL/GenBank/DDBJ databases">
        <title>Multicomponent nature underlies the extraordinary mechanical properties of spider dragline silk.</title>
        <authorList>
            <person name="Kono N."/>
            <person name="Nakamura H."/>
            <person name="Mori M."/>
            <person name="Yoshida Y."/>
            <person name="Ohtoshi R."/>
            <person name="Malay A.D."/>
            <person name="Moran D.A.P."/>
            <person name="Tomita M."/>
            <person name="Numata K."/>
            <person name="Arakawa K."/>
        </authorList>
    </citation>
    <scope>NUCLEOTIDE SEQUENCE</scope>
</reference>
<keyword evidence="8" id="KW-0472">Membrane</keyword>
<comment type="caution">
    <text evidence="9">The sequence shown here is derived from an EMBL/GenBank/DDBJ whole genome shotgun (WGS) entry which is preliminary data.</text>
</comment>
<dbReference type="GO" id="GO:0016705">
    <property type="term" value="F:oxidoreductase activity, acting on paired donors, with incorporation or reduction of molecular oxygen"/>
    <property type="evidence" value="ECO:0007669"/>
    <property type="project" value="InterPro"/>
</dbReference>
<accession>A0A8X6U6M1</accession>
<keyword evidence="6" id="KW-0408">Iron</keyword>
<dbReference type="EMBL" id="BMAW01024164">
    <property type="protein sequence ID" value="GFT86723.1"/>
    <property type="molecule type" value="Genomic_DNA"/>
</dbReference>
<protein>
    <submittedName>
        <fullName evidence="9">Cyp4v2</fullName>
    </submittedName>
</protein>
<gene>
    <name evidence="9" type="primary">NCL1_38708</name>
    <name evidence="9" type="ORF">NPIL_529281</name>
</gene>
<evidence type="ECO:0000256" key="6">
    <source>
        <dbReference type="ARBA" id="ARBA00023004"/>
    </source>
</evidence>
<dbReference type="Proteomes" id="UP000887013">
    <property type="component" value="Unassembled WGS sequence"/>
</dbReference>
<dbReference type="OrthoDB" id="6429558at2759"/>
<dbReference type="Pfam" id="PF00067">
    <property type="entry name" value="p450"/>
    <property type="match status" value="1"/>
</dbReference>
<evidence type="ECO:0000256" key="7">
    <source>
        <dbReference type="ARBA" id="ARBA00023033"/>
    </source>
</evidence>
<dbReference type="GO" id="GO:0005506">
    <property type="term" value="F:iron ion binding"/>
    <property type="evidence" value="ECO:0007669"/>
    <property type="project" value="InterPro"/>
</dbReference>
<keyword evidence="7" id="KW-0503">Monooxygenase</keyword>
<name>A0A8X6U6M1_NEPPI</name>
<sequence>GHEVPSGSMCVILTPVLHQDPDFFPEPEKFMPERFFPENSEGRHPYAYIRFPLVHGTP</sequence>
<comment type="similarity">
    <text evidence="3">Belongs to the cytochrome P450 family.</text>
</comment>
<keyword evidence="5" id="KW-0256">Endoplasmic reticulum</keyword>
<evidence type="ECO:0000313" key="9">
    <source>
        <dbReference type="EMBL" id="GFT86723.1"/>
    </source>
</evidence>
<dbReference type="Gene3D" id="1.10.630.10">
    <property type="entry name" value="Cytochrome P450"/>
    <property type="match status" value="1"/>
</dbReference>
<evidence type="ECO:0000256" key="5">
    <source>
        <dbReference type="ARBA" id="ARBA00022824"/>
    </source>
</evidence>
<dbReference type="PANTHER" id="PTHR24291:SF189">
    <property type="entry name" value="CYTOCHROME P450 4C3-RELATED"/>
    <property type="match status" value="1"/>
</dbReference>
<dbReference type="AlphaFoldDB" id="A0A8X6U6M1"/>
<evidence type="ECO:0000256" key="3">
    <source>
        <dbReference type="ARBA" id="ARBA00010617"/>
    </source>
</evidence>
<dbReference type="InterPro" id="IPR050196">
    <property type="entry name" value="Cytochrome_P450_Monoox"/>
</dbReference>
<evidence type="ECO:0000256" key="8">
    <source>
        <dbReference type="ARBA" id="ARBA00023136"/>
    </source>
</evidence>
<keyword evidence="4" id="KW-0479">Metal-binding</keyword>
<dbReference type="GO" id="GO:0004497">
    <property type="term" value="F:monooxygenase activity"/>
    <property type="evidence" value="ECO:0007669"/>
    <property type="project" value="UniProtKB-KW"/>
</dbReference>
<dbReference type="PANTHER" id="PTHR24291">
    <property type="entry name" value="CYTOCHROME P450 FAMILY 4"/>
    <property type="match status" value="1"/>
</dbReference>